<dbReference type="GO" id="GO:0016020">
    <property type="term" value="C:membrane"/>
    <property type="evidence" value="ECO:0007669"/>
    <property type="project" value="InterPro"/>
</dbReference>
<keyword evidence="1" id="KW-0328">Glycosyltransferase</keyword>
<dbReference type="InterPro" id="IPR002516">
    <property type="entry name" value="Glyco_trans_11"/>
</dbReference>
<gene>
    <name evidence="3" type="ORF">M3A82_002420</name>
</gene>
<proteinExistence type="predicted"/>
<organism evidence="3 4">
    <name type="scientific">Micrococcus luteus</name>
    <name type="common">Micrococcus lysodeikticus</name>
    <dbReference type="NCBI Taxonomy" id="1270"/>
    <lineage>
        <taxon>Bacteria</taxon>
        <taxon>Bacillati</taxon>
        <taxon>Actinomycetota</taxon>
        <taxon>Actinomycetes</taxon>
        <taxon>Micrococcales</taxon>
        <taxon>Micrococcaceae</taxon>
        <taxon>Micrococcus</taxon>
    </lineage>
</organism>
<comment type="caution">
    <text evidence="3">The sequence shown here is derived from an EMBL/GenBank/DDBJ whole genome shotgun (WGS) entry which is preliminary data.</text>
</comment>
<dbReference type="EMBL" id="JALXKZ020000002">
    <property type="protein sequence ID" value="MCV7628201.1"/>
    <property type="molecule type" value="Genomic_DNA"/>
</dbReference>
<dbReference type="Pfam" id="PF01531">
    <property type="entry name" value="Glyco_transf_11"/>
    <property type="match status" value="1"/>
</dbReference>
<evidence type="ECO:0000256" key="2">
    <source>
        <dbReference type="ARBA" id="ARBA00022679"/>
    </source>
</evidence>
<protein>
    <submittedName>
        <fullName evidence="3">Alpha-1,2-fucosyltransferase</fullName>
    </submittedName>
</protein>
<dbReference type="GO" id="GO:0005975">
    <property type="term" value="P:carbohydrate metabolic process"/>
    <property type="evidence" value="ECO:0007669"/>
    <property type="project" value="InterPro"/>
</dbReference>
<keyword evidence="2" id="KW-0808">Transferase</keyword>
<evidence type="ECO:0000313" key="3">
    <source>
        <dbReference type="EMBL" id="MCV7628201.1"/>
    </source>
</evidence>
<evidence type="ECO:0000256" key="1">
    <source>
        <dbReference type="ARBA" id="ARBA00022676"/>
    </source>
</evidence>
<dbReference type="AlphaFoldDB" id="A0AAP3AFM7"/>
<dbReference type="Proteomes" id="UP001205867">
    <property type="component" value="Unassembled WGS sequence"/>
</dbReference>
<name>A0AAP3AFM7_MICLU</name>
<dbReference type="GO" id="GO:0008107">
    <property type="term" value="F:galactoside 2-alpha-L-fucosyltransferase activity"/>
    <property type="evidence" value="ECO:0007669"/>
    <property type="project" value="InterPro"/>
</dbReference>
<dbReference type="PANTHER" id="PTHR11927">
    <property type="entry name" value="GALACTOSIDE 2-L-FUCOSYLTRANSFERASE"/>
    <property type="match status" value="1"/>
</dbReference>
<reference evidence="3" key="1">
    <citation type="submission" date="2023-06" db="EMBL/GenBank/DDBJ databases">
        <title>lsaBGC provides a comprehensive framework for evolutionary analysis of biosynthetic gene clusters within focal taxa.</title>
        <authorList>
            <person name="Salamzade R."/>
            <person name="Sandstrom S."/>
            <person name="Kalan L.R."/>
        </authorList>
    </citation>
    <scope>NUCLEOTIDE SEQUENCE</scope>
    <source>
        <strain evidence="3">P3-SID899</strain>
    </source>
</reference>
<sequence length="276" mass="31312">MRFLNKAKSRALTTIRRGDPVSWVPDWMGLGNLLYQGLWAFEGHTHRESRRVLLHPKREAAVALFPTLRERYFIPRDRVPFTARRVMPWREESPQPVPYQPAELRSFIREVLLSGSPVALDPDGLSKDDVIVNVRRGDYYSVPQHEAEFGMDQVAYIRAAISRTAALSGPLSRIVVISDGLDWCRERLGPVLGLHGEVVYKDGDLFHDLRAVVHARRLIITNSTFSYWGGYIGDELHPGRLVIAPALFSRNLNGGRAHQLRPSWTVLEEGCGDLVR</sequence>
<accession>A0AAP3AFM7</accession>
<evidence type="ECO:0000313" key="4">
    <source>
        <dbReference type="Proteomes" id="UP001205867"/>
    </source>
</evidence>
<dbReference type="PANTHER" id="PTHR11927:SF9">
    <property type="entry name" value="L-FUCOSYLTRANSFERASE"/>
    <property type="match status" value="1"/>
</dbReference>